<evidence type="ECO:0000256" key="2">
    <source>
        <dbReference type="ARBA" id="ARBA00011245"/>
    </source>
</evidence>
<evidence type="ECO:0000256" key="7">
    <source>
        <dbReference type="ARBA" id="ARBA00023157"/>
    </source>
</evidence>
<keyword evidence="4" id="KW-0575">Peroxidase</keyword>
<evidence type="ECO:0000256" key="11">
    <source>
        <dbReference type="ARBA" id="ARBA00049091"/>
    </source>
</evidence>
<comment type="subunit">
    <text evidence="2">Monomer.</text>
</comment>
<dbReference type="Proteomes" id="UP000177040">
    <property type="component" value="Unassembled WGS sequence"/>
</dbReference>
<dbReference type="GO" id="GO:0008379">
    <property type="term" value="F:thioredoxin peroxidase activity"/>
    <property type="evidence" value="ECO:0007669"/>
    <property type="project" value="TreeGrafter"/>
</dbReference>
<dbReference type="Gene3D" id="3.40.30.10">
    <property type="entry name" value="Glutaredoxin"/>
    <property type="match status" value="1"/>
</dbReference>
<evidence type="ECO:0000256" key="6">
    <source>
        <dbReference type="ARBA" id="ARBA00023002"/>
    </source>
</evidence>
<keyword evidence="8" id="KW-0676">Redox-active center</keyword>
<comment type="similarity">
    <text evidence="10">Belongs to the peroxiredoxin family. BCP/PrxQ subfamily.</text>
</comment>
<dbReference type="PANTHER" id="PTHR42801:SF4">
    <property type="entry name" value="AHPC_TSA FAMILY PROTEIN"/>
    <property type="match status" value="1"/>
</dbReference>
<accession>A0A1F6N0G5</accession>
<keyword evidence="7" id="KW-1015">Disulfide bond</keyword>
<keyword evidence="6" id="KW-0560">Oxidoreductase</keyword>
<keyword evidence="5" id="KW-0049">Antioxidant</keyword>
<dbReference type="CDD" id="cd03017">
    <property type="entry name" value="PRX_BCP"/>
    <property type="match status" value="1"/>
</dbReference>
<dbReference type="InterPro" id="IPR013766">
    <property type="entry name" value="Thioredoxin_domain"/>
</dbReference>
<dbReference type="SUPFAM" id="SSF52833">
    <property type="entry name" value="Thioredoxin-like"/>
    <property type="match status" value="1"/>
</dbReference>
<dbReference type="GO" id="GO:0005737">
    <property type="term" value="C:cytoplasm"/>
    <property type="evidence" value="ECO:0007669"/>
    <property type="project" value="TreeGrafter"/>
</dbReference>
<evidence type="ECO:0000313" key="14">
    <source>
        <dbReference type="Proteomes" id="UP000177040"/>
    </source>
</evidence>
<evidence type="ECO:0000256" key="3">
    <source>
        <dbReference type="ARBA" id="ARBA00013017"/>
    </source>
</evidence>
<dbReference type="InterPro" id="IPR000866">
    <property type="entry name" value="AhpC/TSA"/>
</dbReference>
<sequence length="160" mass="18378">MKLLNLPAPEFTLKDQNGYEHGLKQYQGEFIVLYFYPKDDTPGCTTEACSFRDELNNLKEHHVQVLGVSADTIESHKKFADKFKLNFPLLADMDKKVVNAYGVWVEKSMYGKKYMVIQRDSFLIDKNGIIIKHYEKVKPEKHTADVLADIQNLLALKGLP</sequence>
<dbReference type="GO" id="GO:0034599">
    <property type="term" value="P:cellular response to oxidative stress"/>
    <property type="evidence" value="ECO:0007669"/>
    <property type="project" value="TreeGrafter"/>
</dbReference>
<dbReference type="PROSITE" id="PS51352">
    <property type="entry name" value="THIOREDOXIN_2"/>
    <property type="match status" value="1"/>
</dbReference>
<evidence type="ECO:0000256" key="10">
    <source>
        <dbReference type="ARBA" id="ARBA00038489"/>
    </source>
</evidence>
<evidence type="ECO:0000256" key="5">
    <source>
        <dbReference type="ARBA" id="ARBA00022862"/>
    </source>
</evidence>
<dbReference type="InterPro" id="IPR050924">
    <property type="entry name" value="Peroxiredoxin_BCP/PrxQ"/>
</dbReference>
<comment type="catalytic activity">
    <reaction evidence="11">
        <text>a hydroperoxide + [thioredoxin]-dithiol = an alcohol + [thioredoxin]-disulfide + H2O</text>
        <dbReference type="Rhea" id="RHEA:62620"/>
        <dbReference type="Rhea" id="RHEA-COMP:10698"/>
        <dbReference type="Rhea" id="RHEA-COMP:10700"/>
        <dbReference type="ChEBI" id="CHEBI:15377"/>
        <dbReference type="ChEBI" id="CHEBI:29950"/>
        <dbReference type="ChEBI" id="CHEBI:30879"/>
        <dbReference type="ChEBI" id="CHEBI:35924"/>
        <dbReference type="ChEBI" id="CHEBI:50058"/>
        <dbReference type="EC" id="1.11.1.24"/>
    </reaction>
</comment>
<dbReference type="Pfam" id="PF00578">
    <property type="entry name" value="AhpC-TSA"/>
    <property type="match status" value="1"/>
</dbReference>
<dbReference type="EC" id="1.11.1.24" evidence="3"/>
<organism evidence="13 14">
    <name type="scientific">Candidatus Magasanikbacteria bacterium RIFCSPLOWO2_01_FULL_40_15</name>
    <dbReference type="NCBI Taxonomy" id="1798686"/>
    <lineage>
        <taxon>Bacteria</taxon>
        <taxon>Candidatus Magasanikiibacteriota</taxon>
    </lineage>
</organism>
<dbReference type="AlphaFoldDB" id="A0A1F6N0G5"/>
<dbReference type="PANTHER" id="PTHR42801">
    <property type="entry name" value="THIOREDOXIN-DEPENDENT PEROXIDE REDUCTASE"/>
    <property type="match status" value="1"/>
</dbReference>
<proteinExistence type="inferred from homology"/>
<dbReference type="EMBL" id="MFQH01000024">
    <property type="protein sequence ID" value="OGH77456.1"/>
    <property type="molecule type" value="Genomic_DNA"/>
</dbReference>
<evidence type="ECO:0000259" key="12">
    <source>
        <dbReference type="PROSITE" id="PS51352"/>
    </source>
</evidence>
<evidence type="ECO:0000313" key="13">
    <source>
        <dbReference type="EMBL" id="OGH77456.1"/>
    </source>
</evidence>
<evidence type="ECO:0000256" key="1">
    <source>
        <dbReference type="ARBA" id="ARBA00003330"/>
    </source>
</evidence>
<evidence type="ECO:0000256" key="4">
    <source>
        <dbReference type="ARBA" id="ARBA00022559"/>
    </source>
</evidence>
<evidence type="ECO:0000256" key="8">
    <source>
        <dbReference type="ARBA" id="ARBA00023284"/>
    </source>
</evidence>
<dbReference type="GO" id="GO:0045454">
    <property type="term" value="P:cell redox homeostasis"/>
    <property type="evidence" value="ECO:0007669"/>
    <property type="project" value="TreeGrafter"/>
</dbReference>
<reference evidence="13 14" key="1">
    <citation type="journal article" date="2016" name="Nat. Commun.">
        <title>Thousands of microbial genomes shed light on interconnected biogeochemical processes in an aquifer system.</title>
        <authorList>
            <person name="Anantharaman K."/>
            <person name="Brown C.T."/>
            <person name="Hug L.A."/>
            <person name="Sharon I."/>
            <person name="Castelle C.J."/>
            <person name="Probst A.J."/>
            <person name="Thomas B.C."/>
            <person name="Singh A."/>
            <person name="Wilkins M.J."/>
            <person name="Karaoz U."/>
            <person name="Brodie E.L."/>
            <person name="Williams K.H."/>
            <person name="Hubbard S.S."/>
            <person name="Banfield J.F."/>
        </authorList>
    </citation>
    <scope>NUCLEOTIDE SEQUENCE [LARGE SCALE GENOMIC DNA]</scope>
</reference>
<dbReference type="InterPro" id="IPR036249">
    <property type="entry name" value="Thioredoxin-like_sf"/>
</dbReference>
<gene>
    <name evidence="13" type="ORF">A2983_02025</name>
</gene>
<comment type="caution">
    <text evidence="13">The sequence shown here is derived from an EMBL/GenBank/DDBJ whole genome shotgun (WGS) entry which is preliminary data.</text>
</comment>
<feature type="domain" description="Thioredoxin" evidence="12">
    <location>
        <begin position="2"/>
        <end position="155"/>
    </location>
</feature>
<name>A0A1F6N0G5_9BACT</name>
<protein>
    <recommendedName>
        <fullName evidence="3">thioredoxin-dependent peroxiredoxin</fullName>
        <ecNumber evidence="3">1.11.1.24</ecNumber>
    </recommendedName>
    <alternativeName>
        <fullName evidence="9">Thioredoxin peroxidase</fullName>
    </alternativeName>
</protein>
<evidence type="ECO:0000256" key="9">
    <source>
        <dbReference type="ARBA" id="ARBA00032824"/>
    </source>
</evidence>
<comment type="function">
    <text evidence="1">Thiol-specific peroxidase that catalyzes the reduction of hydrogen peroxide and organic hydroperoxides to water and alcohols, respectively. Plays a role in cell protection against oxidative stress by detoxifying peroxides and as sensor of hydrogen peroxide-mediated signaling events.</text>
</comment>
<dbReference type="NCBIfam" id="NF006960">
    <property type="entry name" value="PRK09437.1"/>
    <property type="match status" value="1"/>
</dbReference>
<dbReference type="FunFam" id="3.40.30.10:FF:000007">
    <property type="entry name" value="Thioredoxin-dependent thiol peroxidase"/>
    <property type="match status" value="1"/>
</dbReference>